<protein>
    <submittedName>
        <fullName evidence="2">Glycerophosphodiester phosphodiesterase</fullName>
    </submittedName>
</protein>
<evidence type="ECO:0000313" key="3">
    <source>
        <dbReference type="Proteomes" id="UP000806528"/>
    </source>
</evidence>
<evidence type="ECO:0000259" key="1">
    <source>
        <dbReference type="PROSITE" id="PS51704"/>
    </source>
</evidence>
<dbReference type="InterPro" id="IPR030395">
    <property type="entry name" value="GP_PDE_dom"/>
</dbReference>
<reference evidence="2 3" key="1">
    <citation type="submission" date="2020-09" db="EMBL/GenBank/DDBJ databases">
        <title>Diversity and distribution of actinomycetes associated with coral in the coast of Hainan.</title>
        <authorList>
            <person name="Li F."/>
        </authorList>
    </citation>
    <scope>NUCLEOTIDE SEQUENCE [LARGE SCALE GENOMIC DNA]</scope>
    <source>
        <strain evidence="2 3">HNM0947</strain>
    </source>
</reference>
<sequence length="238" mass="25740">MTLSIALRGDTARHPGNTLPALRSALRAGTDLVKIDVHLTRDGYPVLVDEHLVAAPGSAPRPVEEMSLVELAVARRDVDSRVPTLMEVLAEFRARDVPNLLVEATAPQAALAADTLLRERGFADQLVFTGPYEALDALRGRSGRARLLMLRDQPGLPPDDVLRTVRPDFLGTHHSLLTREVIAEMRGFGFGVAAWSANEFPDMARLVGMGVDAVATERVVDLVSLTRGNREEAAAEPA</sequence>
<dbReference type="Pfam" id="PF03009">
    <property type="entry name" value="GDPD"/>
    <property type="match status" value="1"/>
</dbReference>
<dbReference type="Gene3D" id="3.20.20.190">
    <property type="entry name" value="Phosphatidylinositol (PI) phosphodiesterase"/>
    <property type="match status" value="1"/>
</dbReference>
<dbReference type="PROSITE" id="PS51704">
    <property type="entry name" value="GP_PDE"/>
    <property type="match status" value="1"/>
</dbReference>
<gene>
    <name evidence="2" type="ORF">IDM40_01900</name>
</gene>
<name>A0ABR9P0V5_9ACTN</name>
<dbReference type="Proteomes" id="UP000806528">
    <property type="component" value="Unassembled WGS sequence"/>
</dbReference>
<dbReference type="CDD" id="cd08556">
    <property type="entry name" value="GDPD"/>
    <property type="match status" value="1"/>
</dbReference>
<proteinExistence type="predicted"/>
<feature type="domain" description="GP-PDE" evidence="1">
    <location>
        <begin position="2"/>
        <end position="226"/>
    </location>
</feature>
<dbReference type="PANTHER" id="PTHR46211:SF1">
    <property type="entry name" value="GLYCEROPHOSPHODIESTER PHOSPHODIESTERASE, CYTOPLASMIC"/>
    <property type="match status" value="1"/>
</dbReference>
<organism evidence="2 3">
    <name type="scientific">Nocardiopsis coralli</name>
    <dbReference type="NCBI Taxonomy" id="2772213"/>
    <lineage>
        <taxon>Bacteria</taxon>
        <taxon>Bacillati</taxon>
        <taxon>Actinomycetota</taxon>
        <taxon>Actinomycetes</taxon>
        <taxon>Streptosporangiales</taxon>
        <taxon>Nocardiopsidaceae</taxon>
        <taxon>Nocardiopsis</taxon>
    </lineage>
</organism>
<dbReference type="PANTHER" id="PTHR46211">
    <property type="entry name" value="GLYCEROPHOSPHORYL DIESTER PHOSPHODIESTERASE"/>
    <property type="match status" value="1"/>
</dbReference>
<dbReference type="SUPFAM" id="SSF51695">
    <property type="entry name" value="PLC-like phosphodiesterases"/>
    <property type="match status" value="1"/>
</dbReference>
<dbReference type="RefSeq" id="WP_193120096.1">
    <property type="nucleotide sequence ID" value="NZ_JADBGI010000001.1"/>
</dbReference>
<dbReference type="InterPro" id="IPR017946">
    <property type="entry name" value="PLC-like_Pdiesterase_TIM-brl"/>
</dbReference>
<accession>A0ABR9P0V5</accession>
<dbReference type="EMBL" id="JADBGI010000001">
    <property type="protein sequence ID" value="MBE2997462.1"/>
    <property type="molecule type" value="Genomic_DNA"/>
</dbReference>
<keyword evidence="3" id="KW-1185">Reference proteome</keyword>
<evidence type="ECO:0000313" key="2">
    <source>
        <dbReference type="EMBL" id="MBE2997462.1"/>
    </source>
</evidence>
<comment type="caution">
    <text evidence="2">The sequence shown here is derived from an EMBL/GenBank/DDBJ whole genome shotgun (WGS) entry which is preliminary data.</text>
</comment>